<feature type="domain" description="Bro-N" evidence="1">
    <location>
        <begin position="23"/>
        <end position="116"/>
    </location>
</feature>
<reference evidence="2" key="1">
    <citation type="submission" date="2022-02" db="EMBL/GenBank/DDBJ databases">
        <title>Crop Bioprotection Bacillus Genome Sequencing.</title>
        <authorList>
            <person name="Dunlap C."/>
        </authorList>
    </citation>
    <scope>NUCLEOTIDE SEQUENCE</scope>
    <source>
        <strain evidence="2">M18B4</strain>
    </source>
</reference>
<evidence type="ECO:0000313" key="3">
    <source>
        <dbReference type="Proteomes" id="UP001070352"/>
    </source>
</evidence>
<name>A0A9Q4DN39_BACSC</name>
<gene>
    <name evidence="2" type="ORF">MOC45_03100</name>
</gene>
<dbReference type="AlphaFoldDB" id="A0A9Q4DN39"/>
<protein>
    <recommendedName>
        <fullName evidence="1">Bro-N domain-containing protein</fullName>
    </recommendedName>
</protein>
<organism evidence="2 3">
    <name type="scientific">Bacillus spizizenii</name>
    <name type="common">Bacillus subtilis subsp. spizizenii</name>
    <dbReference type="NCBI Taxonomy" id="96241"/>
    <lineage>
        <taxon>Bacteria</taxon>
        <taxon>Bacillati</taxon>
        <taxon>Bacillota</taxon>
        <taxon>Bacilli</taxon>
        <taxon>Bacillales</taxon>
        <taxon>Bacillaceae</taxon>
        <taxon>Bacillus</taxon>
    </lineage>
</organism>
<dbReference type="EMBL" id="JALANJ010000003">
    <property type="protein sequence ID" value="MCY8119600.1"/>
    <property type="molecule type" value="Genomic_DNA"/>
</dbReference>
<dbReference type="InterPro" id="IPR003497">
    <property type="entry name" value="BRO_N_domain"/>
</dbReference>
<proteinExistence type="predicted"/>
<dbReference type="Proteomes" id="UP001070352">
    <property type="component" value="Unassembled WGS sequence"/>
</dbReference>
<accession>A0A9Q4DN39</accession>
<dbReference type="PROSITE" id="PS51750">
    <property type="entry name" value="BRO_N"/>
    <property type="match status" value="1"/>
</dbReference>
<comment type="caution">
    <text evidence="2">The sequence shown here is derived from an EMBL/GenBank/DDBJ whole genome shotgun (WGS) entry which is preliminary data.</text>
</comment>
<evidence type="ECO:0000313" key="2">
    <source>
        <dbReference type="EMBL" id="MCY8119600.1"/>
    </source>
</evidence>
<evidence type="ECO:0000259" key="1">
    <source>
        <dbReference type="PROSITE" id="PS51750"/>
    </source>
</evidence>
<sequence length="116" mass="13269">MNAENLEVFKVGEFFYESECGKVRSIRAVEVVDGSVLFLAHDIAKHVLGVSNPFSLTRSVDDRSKVELVLTFTEGQNPQRYILVDLEGLRCMVYRARSSEVNRLDFINWIKQKSVN</sequence>